<name>A0A0E9QAH7_ANGAN</name>
<evidence type="ECO:0000313" key="1">
    <source>
        <dbReference type="EMBL" id="JAH13128.1"/>
    </source>
</evidence>
<accession>A0A0E9QAH7</accession>
<reference evidence="1" key="2">
    <citation type="journal article" date="2015" name="Fish Shellfish Immunol.">
        <title>Early steps in the European eel (Anguilla anguilla)-Vibrio vulnificus interaction in the gills: Role of the RtxA13 toxin.</title>
        <authorList>
            <person name="Callol A."/>
            <person name="Pajuelo D."/>
            <person name="Ebbesson L."/>
            <person name="Teles M."/>
            <person name="MacKenzie S."/>
            <person name="Amaro C."/>
        </authorList>
    </citation>
    <scope>NUCLEOTIDE SEQUENCE</scope>
</reference>
<proteinExistence type="predicted"/>
<dbReference type="AlphaFoldDB" id="A0A0E9QAH7"/>
<organism evidence="1">
    <name type="scientific">Anguilla anguilla</name>
    <name type="common">European freshwater eel</name>
    <name type="synonym">Muraena anguilla</name>
    <dbReference type="NCBI Taxonomy" id="7936"/>
    <lineage>
        <taxon>Eukaryota</taxon>
        <taxon>Metazoa</taxon>
        <taxon>Chordata</taxon>
        <taxon>Craniata</taxon>
        <taxon>Vertebrata</taxon>
        <taxon>Euteleostomi</taxon>
        <taxon>Actinopterygii</taxon>
        <taxon>Neopterygii</taxon>
        <taxon>Teleostei</taxon>
        <taxon>Anguilliformes</taxon>
        <taxon>Anguillidae</taxon>
        <taxon>Anguilla</taxon>
    </lineage>
</organism>
<sequence>MSRQATCEIDYKTVVCNK</sequence>
<protein>
    <submittedName>
        <fullName evidence="1">Uncharacterized protein</fullName>
    </submittedName>
</protein>
<reference evidence="1" key="1">
    <citation type="submission" date="2014-11" db="EMBL/GenBank/DDBJ databases">
        <authorList>
            <person name="Amaro Gonzalez C."/>
        </authorList>
    </citation>
    <scope>NUCLEOTIDE SEQUENCE</scope>
</reference>
<dbReference type="EMBL" id="GBXM01095449">
    <property type="protein sequence ID" value="JAH13128.1"/>
    <property type="molecule type" value="Transcribed_RNA"/>
</dbReference>